<evidence type="ECO:0000256" key="4">
    <source>
        <dbReference type="ARBA" id="ARBA00010609"/>
    </source>
</evidence>
<keyword evidence="9" id="KW-0677">Repeat</keyword>
<protein>
    <recommendedName>
        <fullName evidence="5">laccase</fullName>
        <ecNumber evidence="5">1.10.3.2</ecNumber>
    </recommendedName>
</protein>
<evidence type="ECO:0000259" key="15">
    <source>
        <dbReference type="Pfam" id="PF07732"/>
    </source>
</evidence>
<dbReference type="Gene3D" id="2.60.40.420">
    <property type="entry name" value="Cupredoxins - blue copper proteins"/>
    <property type="match status" value="3"/>
</dbReference>
<keyword evidence="10" id="KW-0560">Oxidoreductase</keyword>
<dbReference type="PANTHER" id="PTHR11709:SF522">
    <property type="entry name" value="LACCASE-4"/>
    <property type="match status" value="1"/>
</dbReference>
<feature type="domain" description="Plastocyanin-like" evidence="15">
    <location>
        <begin position="48"/>
        <end position="86"/>
    </location>
</feature>
<dbReference type="SUPFAM" id="SSF49503">
    <property type="entry name" value="Cupredoxins"/>
    <property type="match status" value="3"/>
</dbReference>
<comment type="cofactor">
    <cofactor evidence="2">
        <name>Cu cation</name>
        <dbReference type="ChEBI" id="CHEBI:23378"/>
    </cofactor>
</comment>
<reference evidence="16" key="1">
    <citation type="submission" date="2024-03" db="EMBL/GenBank/DDBJ databases">
        <authorList>
            <consortium name="ELIXIR-Norway"/>
            <consortium name="Elixir Norway"/>
        </authorList>
    </citation>
    <scope>NUCLEOTIDE SEQUENCE</scope>
</reference>
<evidence type="ECO:0000259" key="14">
    <source>
        <dbReference type="Pfam" id="PF07731"/>
    </source>
</evidence>
<organism evidence="16 17">
    <name type="scientific">Sphagnum jensenii</name>
    <dbReference type="NCBI Taxonomy" id="128206"/>
    <lineage>
        <taxon>Eukaryota</taxon>
        <taxon>Viridiplantae</taxon>
        <taxon>Streptophyta</taxon>
        <taxon>Embryophyta</taxon>
        <taxon>Bryophyta</taxon>
        <taxon>Sphagnophytina</taxon>
        <taxon>Sphagnopsida</taxon>
        <taxon>Sphagnales</taxon>
        <taxon>Sphagnaceae</taxon>
        <taxon>Sphagnum</taxon>
    </lineage>
</organism>
<comment type="similarity">
    <text evidence="4">Belongs to the multicopper oxidase family.</text>
</comment>
<evidence type="ECO:0000256" key="7">
    <source>
        <dbReference type="ARBA" id="ARBA00022525"/>
    </source>
</evidence>
<evidence type="ECO:0000313" key="16">
    <source>
        <dbReference type="EMBL" id="CAK9862757.1"/>
    </source>
</evidence>
<dbReference type="InterPro" id="IPR011706">
    <property type="entry name" value="Cu-oxidase_C"/>
</dbReference>
<feature type="domain" description="Plastocyanin-like" evidence="13">
    <location>
        <begin position="109"/>
        <end position="230"/>
    </location>
</feature>
<comment type="catalytic activity">
    <reaction evidence="1">
        <text>4 hydroquinone + O2 = 4 benzosemiquinone + 2 H2O</text>
        <dbReference type="Rhea" id="RHEA:11276"/>
        <dbReference type="ChEBI" id="CHEBI:15377"/>
        <dbReference type="ChEBI" id="CHEBI:15379"/>
        <dbReference type="ChEBI" id="CHEBI:17594"/>
        <dbReference type="ChEBI" id="CHEBI:17977"/>
        <dbReference type="EC" id="1.10.3.2"/>
    </reaction>
</comment>
<evidence type="ECO:0000256" key="2">
    <source>
        <dbReference type="ARBA" id="ARBA00001935"/>
    </source>
</evidence>
<accession>A0ABP1AK32</accession>
<dbReference type="Proteomes" id="UP001497522">
    <property type="component" value="Chromosome 13"/>
</dbReference>
<evidence type="ECO:0000256" key="8">
    <source>
        <dbReference type="ARBA" id="ARBA00022723"/>
    </source>
</evidence>
<dbReference type="Pfam" id="PF07731">
    <property type="entry name" value="Cu-oxidase_2"/>
    <property type="match status" value="1"/>
</dbReference>
<keyword evidence="11" id="KW-0186">Copper</keyword>
<keyword evidence="12" id="KW-0439">Lignin degradation</keyword>
<evidence type="ECO:0000256" key="5">
    <source>
        <dbReference type="ARBA" id="ARBA00012297"/>
    </source>
</evidence>
<evidence type="ECO:0000259" key="13">
    <source>
        <dbReference type="Pfam" id="PF00394"/>
    </source>
</evidence>
<dbReference type="PANTHER" id="PTHR11709">
    <property type="entry name" value="MULTI-COPPER OXIDASE"/>
    <property type="match status" value="1"/>
</dbReference>
<dbReference type="Pfam" id="PF00394">
    <property type="entry name" value="Cu-oxidase"/>
    <property type="match status" value="1"/>
</dbReference>
<dbReference type="InterPro" id="IPR045087">
    <property type="entry name" value="Cu-oxidase_fam"/>
</dbReference>
<keyword evidence="17" id="KW-1185">Reference proteome</keyword>
<dbReference type="InterPro" id="IPR008972">
    <property type="entry name" value="Cupredoxin"/>
</dbReference>
<comment type="subcellular location">
    <subcellularLocation>
        <location evidence="3">Secreted</location>
        <location evidence="3">Extracellular space</location>
        <location evidence="3">Apoplast</location>
    </subcellularLocation>
</comment>
<sequence>MGVAMIDTARQHNVHEMLNASDNSRGFQHIVDQHILGGVTTRYYNFTVDYANVTRLNHTKSMMLVNSQFPGPPITAHEGDTIVVKAKQLQTGWYDGVPYVTQCPLKQGGWWNADVEDVIEAALATGGGYSIPDAVTINGQPGFLYNYSSSDATRLRIRQGESYQLRVVNACLNFAMYFAVANHSLTVRELDSAYCVPFTVDVLLIAPGQTVDCILSANLSEGQFYMAASVFSLPDPLSIAMQLFSSRTSIIPTRSLSCSAPGSVPQTPATAFVEYEGSSRIHPVYMPTFPAHNDSSYRDFWDSQERSLNTSDQTLYVPQTIDRELFFTVGYGLSSNSSCSPLLNCTAGFEGYRILGAVNNITFVTPSSSDTSLLQYAYLYDRGVSTSNSNFDLSFPDDPESTFNYTGPQPPLSTRFPEHATRLSHIDYNSNVQALLLFFLHLLLHSIAANSRSNLSGKGARIILQLTNLLLHMARFFYQIHGLQLQCPGTCSCSCSPLYCWNIKEQSLRKGIYNHSVTVKLVATHGVILVSDSMTEFFLSGVGDGHCNLQLVLQDTSILLFETHPFHLHGFSFYIVGRGYGNYDPATSPATFNLVNPPYRNTFGVNYGGWIAIRFQADNPGLFMQILISATSKTLGFIVSRR</sequence>
<evidence type="ECO:0000256" key="1">
    <source>
        <dbReference type="ARBA" id="ARBA00000349"/>
    </source>
</evidence>
<dbReference type="EMBL" id="OZ023714">
    <property type="protein sequence ID" value="CAK9862757.1"/>
    <property type="molecule type" value="Genomic_DNA"/>
</dbReference>
<dbReference type="InterPro" id="IPR034285">
    <property type="entry name" value="CuRO_2_LCC"/>
</dbReference>
<proteinExistence type="inferred from homology"/>
<dbReference type="InterPro" id="IPR011707">
    <property type="entry name" value="Cu-oxidase-like_N"/>
</dbReference>
<evidence type="ECO:0000313" key="17">
    <source>
        <dbReference type="Proteomes" id="UP001497522"/>
    </source>
</evidence>
<feature type="domain" description="Plastocyanin-like" evidence="14">
    <location>
        <begin position="550"/>
        <end position="624"/>
    </location>
</feature>
<evidence type="ECO:0000256" key="10">
    <source>
        <dbReference type="ARBA" id="ARBA00023002"/>
    </source>
</evidence>
<gene>
    <name evidence="16" type="ORF">CSSPJE1EN2_LOCUS5752</name>
</gene>
<evidence type="ECO:0000256" key="6">
    <source>
        <dbReference type="ARBA" id="ARBA00022523"/>
    </source>
</evidence>
<keyword evidence="6" id="KW-0052">Apoplast</keyword>
<evidence type="ECO:0000256" key="12">
    <source>
        <dbReference type="ARBA" id="ARBA00023185"/>
    </source>
</evidence>
<evidence type="ECO:0000256" key="11">
    <source>
        <dbReference type="ARBA" id="ARBA00023008"/>
    </source>
</evidence>
<dbReference type="CDD" id="cd13875">
    <property type="entry name" value="CuRO_2_LCC_plant"/>
    <property type="match status" value="1"/>
</dbReference>
<dbReference type="EC" id="1.10.3.2" evidence="5"/>
<evidence type="ECO:0000256" key="3">
    <source>
        <dbReference type="ARBA" id="ARBA00004271"/>
    </source>
</evidence>
<keyword evidence="8" id="KW-0479">Metal-binding</keyword>
<keyword evidence="7" id="KW-0964">Secreted</keyword>
<dbReference type="Pfam" id="PF07732">
    <property type="entry name" value="Cu-oxidase_3"/>
    <property type="match status" value="1"/>
</dbReference>
<evidence type="ECO:0000256" key="9">
    <source>
        <dbReference type="ARBA" id="ARBA00022737"/>
    </source>
</evidence>
<dbReference type="InterPro" id="IPR001117">
    <property type="entry name" value="Cu-oxidase_2nd"/>
</dbReference>
<name>A0ABP1AK32_9BRYO</name>